<dbReference type="Proteomes" id="UP000318017">
    <property type="component" value="Chromosome"/>
</dbReference>
<accession>A0A518G0N1</accession>
<proteinExistence type="predicted"/>
<dbReference type="EMBL" id="CP036298">
    <property type="protein sequence ID" value="QDV22162.1"/>
    <property type="molecule type" value="Genomic_DNA"/>
</dbReference>
<dbReference type="KEGG" id="ahel:Q31a_04450"/>
<organism evidence="1 2">
    <name type="scientific">Aureliella helgolandensis</name>
    <dbReference type="NCBI Taxonomy" id="2527968"/>
    <lineage>
        <taxon>Bacteria</taxon>
        <taxon>Pseudomonadati</taxon>
        <taxon>Planctomycetota</taxon>
        <taxon>Planctomycetia</taxon>
        <taxon>Pirellulales</taxon>
        <taxon>Pirellulaceae</taxon>
        <taxon>Aureliella</taxon>
    </lineage>
</organism>
<name>A0A518G0N1_9BACT</name>
<gene>
    <name evidence="1" type="ORF">Q31a_04450</name>
</gene>
<sequence>MLLVCATRSGGPCYLFIYIDRGGPEAGAILVGDAHTKGHLTALAWTR</sequence>
<protein>
    <submittedName>
        <fullName evidence="1">Uncharacterized protein</fullName>
    </submittedName>
</protein>
<evidence type="ECO:0000313" key="1">
    <source>
        <dbReference type="EMBL" id="QDV22162.1"/>
    </source>
</evidence>
<dbReference type="AlphaFoldDB" id="A0A518G0N1"/>
<reference evidence="1 2" key="1">
    <citation type="submission" date="2019-02" db="EMBL/GenBank/DDBJ databases">
        <title>Deep-cultivation of Planctomycetes and their phenomic and genomic characterization uncovers novel biology.</title>
        <authorList>
            <person name="Wiegand S."/>
            <person name="Jogler M."/>
            <person name="Boedeker C."/>
            <person name="Pinto D."/>
            <person name="Vollmers J."/>
            <person name="Rivas-Marin E."/>
            <person name="Kohn T."/>
            <person name="Peeters S.H."/>
            <person name="Heuer A."/>
            <person name="Rast P."/>
            <person name="Oberbeckmann S."/>
            <person name="Bunk B."/>
            <person name="Jeske O."/>
            <person name="Meyerdierks A."/>
            <person name="Storesund J.E."/>
            <person name="Kallscheuer N."/>
            <person name="Luecker S."/>
            <person name="Lage O.M."/>
            <person name="Pohl T."/>
            <person name="Merkel B.J."/>
            <person name="Hornburger P."/>
            <person name="Mueller R.-W."/>
            <person name="Bruemmer F."/>
            <person name="Labrenz M."/>
            <person name="Spormann A.M."/>
            <person name="Op den Camp H."/>
            <person name="Overmann J."/>
            <person name="Amann R."/>
            <person name="Jetten M.S.M."/>
            <person name="Mascher T."/>
            <person name="Medema M.H."/>
            <person name="Devos D.P."/>
            <person name="Kaster A.-K."/>
            <person name="Ovreas L."/>
            <person name="Rohde M."/>
            <person name="Galperin M.Y."/>
            <person name="Jogler C."/>
        </authorList>
    </citation>
    <scope>NUCLEOTIDE SEQUENCE [LARGE SCALE GENOMIC DNA]</scope>
    <source>
        <strain evidence="1 2">Q31a</strain>
    </source>
</reference>
<evidence type="ECO:0000313" key="2">
    <source>
        <dbReference type="Proteomes" id="UP000318017"/>
    </source>
</evidence>
<keyword evidence="2" id="KW-1185">Reference proteome</keyword>